<protein>
    <submittedName>
        <fullName evidence="1">Uncharacterized protein</fullName>
    </submittedName>
</protein>
<evidence type="ECO:0000313" key="2">
    <source>
        <dbReference type="Proteomes" id="UP000316096"/>
    </source>
</evidence>
<keyword evidence="2" id="KW-1185">Reference proteome</keyword>
<dbReference type="RefSeq" id="WP_141956554.1">
    <property type="nucleotide sequence ID" value="NZ_VFOZ01000001.1"/>
</dbReference>
<proteinExistence type="predicted"/>
<sequence length="144" mass="15826">MPKYDPKSLSDAAEAILNATDDTMEHYHPAGGSQYGSWDASMSLPMHEQMSLFGLKYGDPYPGETKSETLDDFKPESYEVFLTANFYTAFGAVYESAIKAVKATAKQATYGAEGLYRMSDNIKAVEDANITAVFHALDKTQNRG</sequence>
<comment type="caution">
    <text evidence="1">The sequence shown here is derived from an EMBL/GenBank/DDBJ whole genome shotgun (WGS) entry which is preliminary data.</text>
</comment>
<dbReference type="AlphaFoldDB" id="A0A543CLA7"/>
<organism evidence="1 2">
    <name type="scientific">Actinoallomurus bryophytorum</name>
    <dbReference type="NCBI Taxonomy" id="1490222"/>
    <lineage>
        <taxon>Bacteria</taxon>
        <taxon>Bacillati</taxon>
        <taxon>Actinomycetota</taxon>
        <taxon>Actinomycetes</taxon>
        <taxon>Streptosporangiales</taxon>
        <taxon>Thermomonosporaceae</taxon>
        <taxon>Actinoallomurus</taxon>
    </lineage>
</organism>
<name>A0A543CLA7_9ACTN</name>
<reference evidence="1 2" key="1">
    <citation type="submission" date="2019-06" db="EMBL/GenBank/DDBJ databases">
        <title>Sequencing the genomes of 1000 actinobacteria strains.</title>
        <authorList>
            <person name="Klenk H.-P."/>
        </authorList>
    </citation>
    <scope>NUCLEOTIDE SEQUENCE [LARGE SCALE GENOMIC DNA]</scope>
    <source>
        <strain evidence="1 2">DSM 102200</strain>
    </source>
</reference>
<accession>A0A543CLA7</accession>
<dbReference type="Proteomes" id="UP000316096">
    <property type="component" value="Unassembled WGS sequence"/>
</dbReference>
<gene>
    <name evidence="1" type="ORF">FB559_3493</name>
</gene>
<evidence type="ECO:0000313" key="1">
    <source>
        <dbReference type="EMBL" id="TQL97883.1"/>
    </source>
</evidence>
<dbReference type="EMBL" id="VFOZ01000001">
    <property type="protein sequence ID" value="TQL97883.1"/>
    <property type="molecule type" value="Genomic_DNA"/>
</dbReference>